<name>A0A5U3G027_SALET</name>
<dbReference type="EMBL" id="AAGLQK010000019">
    <property type="protein sequence ID" value="EBP4059208.1"/>
    <property type="molecule type" value="Genomic_DNA"/>
</dbReference>
<evidence type="ECO:0000313" key="2">
    <source>
        <dbReference type="EMBL" id="EBP4059208.1"/>
    </source>
</evidence>
<dbReference type="AlphaFoldDB" id="A0A5U3G027"/>
<comment type="caution">
    <text evidence="2">The sequence shown here is derived from an EMBL/GenBank/DDBJ whole genome shotgun (WGS) entry which is preliminary data.</text>
</comment>
<dbReference type="InterPro" id="IPR033390">
    <property type="entry name" value="Rv2179c-like"/>
</dbReference>
<gene>
    <name evidence="2" type="ORF">Z599_15815</name>
</gene>
<feature type="domain" description="3'-5' exoribonuclease Rv2179c-like" evidence="1">
    <location>
        <begin position="2"/>
        <end position="176"/>
    </location>
</feature>
<protein>
    <submittedName>
        <fullName evidence="2">3'-5' exoribonuclease</fullName>
    </submittedName>
</protein>
<accession>A0A5U3G027</accession>
<evidence type="ECO:0000259" key="1">
    <source>
        <dbReference type="Pfam" id="PF16473"/>
    </source>
</evidence>
<dbReference type="Pfam" id="PF16473">
    <property type="entry name" value="Rv2179c-like"/>
    <property type="match status" value="1"/>
</dbReference>
<proteinExistence type="predicted"/>
<reference evidence="2" key="1">
    <citation type="submission" date="2018-07" db="EMBL/GenBank/DDBJ databases">
        <authorList>
            <consortium name="GenomeTrakr network: Whole genome sequencing for foodborne pathogen traceback"/>
        </authorList>
    </citation>
    <scope>NUCLEOTIDE SEQUENCE</scope>
    <source>
        <strain evidence="2">MDH-2013-00175</strain>
    </source>
</reference>
<sequence length="186" mass="20852">MKHLMIDIEAMDDKPTAAITAIAAIFFNPETGEVGESFFRRISLEDSMSKGGTVSAEVILHCLRQPVGVRRLMFDDFLYDIEDAICDLYDFVNSNMPPLGIRVWYGCPSLRSAVLRTAMRKFVGDSFDYGNEQSVVTVNELAKSLGLNMESIIPNSGINNAYDQVVYNIKLVSYVWMYLVKIASVK</sequence>
<organism evidence="2">
    <name type="scientific">Salmonella enterica I</name>
    <dbReference type="NCBI Taxonomy" id="59201"/>
    <lineage>
        <taxon>Bacteria</taxon>
        <taxon>Pseudomonadati</taxon>
        <taxon>Pseudomonadota</taxon>
        <taxon>Gammaproteobacteria</taxon>
        <taxon>Enterobacterales</taxon>
        <taxon>Enterobacteriaceae</taxon>
        <taxon>Salmonella</taxon>
    </lineage>
</organism>